<keyword evidence="3" id="KW-1185">Reference proteome</keyword>
<dbReference type="Proteomes" id="UP000251937">
    <property type="component" value="Unassembled WGS sequence"/>
</dbReference>
<name>A0AAX2IJ67_9FLAO</name>
<dbReference type="RefSeq" id="WP_079466352.1">
    <property type="nucleotide sequence ID" value="NZ_CP033934.1"/>
</dbReference>
<dbReference type="KEGG" id="cbp:EB354_16485"/>
<evidence type="ECO:0000313" key="2">
    <source>
        <dbReference type="EMBL" id="SQA88854.1"/>
    </source>
</evidence>
<protein>
    <submittedName>
        <fullName evidence="2">Uncharacterized protein</fullName>
    </submittedName>
</protein>
<dbReference type="Proteomes" id="UP000190669">
    <property type="component" value="Unassembled WGS sequence"/>
</dbReference>
<evidence type="ECO:0000313" key="3">
    <source>
        <dbReference type="Proteomes" id="UP000190669"/>
    </source>
</evidence>
<dbReference type="EMBL" id="FUZE01000018">
    <property type="protein sequence ID" value="SKB98523.1"/>
    <property type="molecule type" value="Genomic_DNA"/>
</dbReference>
<proteinExistence type="predicted"/>
<gene>
    <name evidence="2" type="ORF">NCTC11212_01392</name>
    <name evidence="1" type="ORF">SAMN05421800_11843</name>
</gene>
<sequence>MNPKKATQAQLEKLKELRTQLISPSIDIRIGILVHIDQILKDIDFISSFHSNLSTDLVIYKMQREKFNFDSIVQTVNHAINYYEELK</sequence>
<dbReference type="AlphaFoldDB" id="A0AAX2IJ67"/>
<reference evidence="2 4" key="2">
    <citation type="submission" date="2018-06" db="EMBL/GenBank/DDBJ databases">
        <authorList>
            <consortium name="Pathogen Informatics"/>
            <person name="Doyle S."/>
        </authorList>
    </citation>
    <scope>NUCLEOTIDE SEQUENCE [LARGE SCALE GENOMIC DNA]</scope>
    <source>
        <strain evidence="2 4">NCTC11212</strain>
    </source>
</reference>
<comment type="caution">
    <text evidence="2">The sequence shown here is derived from an EMBL/GenBank/DDBJ whole genome shotgun (WGS) entry which is preliminary data.</text>
</comment>
<accession>A0AAX2IJ67</accession>
<evidence type="ECO:0000313" key="4">
    <source>
        <dbReference type="Proteomes" id="UP000251937"/>
    </source>
</evidence>
<organism evidence="2 4">
    <name type="scientific">Chryseobacterium balustinum</name>
    <dbReference type="NCBI Taxonomy" id="246"/>
    <lineage>
        <taxon>Bacteria</taxon>
        <taxon>Pseudomonadati</taxon>
        <taxon>Bacteroidota</taxon>
        <taxon>Flavobacteriia</taxon>
        <taxon>Flavobacteriales</taxon>
        <taxon>Weeksellaceae</taxon>
        <taxon>Chryseobacterium group</taxon>
        <taxon>Chryseobacterium</taxon>
    </lineage>
</organism>
<dbReference type="EMBL" id="UAVR01000008">
    <property type="protein sequence ID" value="SQA88854.1"/>
    <property type="molecule type" value="Genomic_DNA"/>
</dbReference>
<reference evidence="1 3" key="1">
    <citation type="submission" date="2017-02" db="EMBL/GenBank/DDBJ databases">
        <authorList>
            <person name="Varghese N."/>
            <person name="Submissions S."/>
        </authorList>
    </citation>
    <scope>NUCLEOTIDE SEQUENCE [LARGE SCALE GENOMIC DNA]</scope>
    <source>
        <strain evidence="1 3">DSM 16775</strain>
    </source>
</reference>
<evidence type="ECO:0000313" key="1">
    <source>
        <dbReference type="EMBL" id="SKB98523.1"/>
    </source>
</evidence>